<feature type="signal peptide" evidence="2">
    <location>
        <begin position="1"/>
        <end position="22"/>
    </location>
</feature>
<organism evidence="3 4">
    <name type="scientific">Rhizobium laguerreae</name>
    <dbReference type="NCBI Taxonomy" id="1076926"/>
    <lineage>
        <taxon>Bacteria</taxon>
        <taxon>Pseudomonadati</taxon>
        <taxon>Pseudomonadota</taxon>
        <taxon>Alphaproteobacteria</taxon>
        <taxon>Hyphomicrobiales</taxon>
        <taxon>Rhizobiaceae</taxon>
        <taxon>Rhizobium/Agrobacterium group</taxon>
        <taxon>Rhizobium</taxon>
    </lineage>
</organism>
<dbReference type="AlphaFoldDB" id="A0AAX2QGZ6"/>
<protein>
    <recommendedName>
        <fullName evidence="5">Extracellular solute-binding protein</fullName>
    </recommendedName>
</protein>
<evidence type="ECO:0000256" key="2">
    <source>
        <dbReference type="SAM" id="SignalP"/>
    </source>
</evidence>
<name>A0AAX2QGZ6_9HYPH</name>
<dbReference type="Proteomes" id="UP000295021">
    <property type="component" value="Unassembled WGS sequence"/>
</dbReference>
<reference evidence="3 4" key="1">
    <citation type="submission" date="2019-03" db="EMBL/GenBank/DDBJ databases">
        <title>Genomic Encyclopedia of Type Strains, Phase IV (KMG-V): Genome sequencing to study the core and pangenomes of soil and plant-associated prokaryotes.</title>
        <authorList>
            <person name="Whitman W."/>
        </authorList>
    </citation>
    <scope>NUCLEOTIDE SEQUENCE [LARGE SCALE GENOMIC DNA]</scope>
    <source>
        <strain evidence="3 4">FB403</strain>
    </source>
</reference>
<dbReference type="SUPFAM" id="SSF53850">
    <property type="entry name" value="Periplasmic binding protein-like II"/>
    <property type="match status" value="1"/>
</dbReference>
<gene>
    <name evidence="3" type="ORF">EV131_10986</name>
</gene>
<feature type="region of interest" description="Disordered" evidence="1">
    <location>
        <begin position="91"/>
        <end position="113"/>
    </location>
</feature>
<feature type="compositionally biased region" description="Low complexity" evidence="1">
    <location>
        <begin position="94"/>
        <end position="113"/>
    </location>
</feature>
<evidence type="ECO:0000313" key="3">
    <source>
        <dbReference type="EMBL" id="TCU22043.1"/>
    </source>
</evidence>
<keyword evidence="2" id="KW-0732">Signal</keyword>
<dbReference type="Gene3D" id="3.40.190.10">
    <property type="entry name" value="Periplasmic binding protein-like II"/>
    <property type="match status" value="1"/>
</dbReference>
<dbReference type="EMBL" id="SMBI01000009">
    <property type="protein sequence ID" value="TCU22043.1"/>
    <property type="molecule type" value="Genomic_DNA"/>
</dbReference>
<comment type="caution">
    <text evidence="3">The sequence shown here is derived from an EMBL/GenBank/DDBJ whole genome shotgun (WGS) entry which is preliminary data.</text>
</comment>
<evidence type="ECO:0000313" key="4">
    <source>
        <dbReference type="Proteomes" id="UP000295021"/>
    </source>
</evidence>
<evidence type="ECO:0000256" key="1">
    <source>
        <dbReference type="SAM" id="MobiDB-lite"/>
    </source>
</evidence>
<accession>A0AAX2QGZ6</accession>
<evidence type="ECO:0008006" key="5">
    <source>
        <dbReference type="Google" id="ProtNLM"/>
    </source>
</evidence>
<feature type="chain" id="PRO_5043421485" description="Extracellular solute-binding protein" evidence="2">
    <location>
        <begin position="23"/>
        <end position="113"/>
    </location>
</feature>
<sequence>MKTTFAFAAVAAFVAVSAPAHADNMVFSSWGGTTQDAQKAAWASPFTEKTGITVVQDGPTDYGKLKAMVEAGQVTWDVVDVEGDTMPPRLARMASSRNSISPSSTSPSSIRAS</sequence>
<proteinExistence type="predicted"/>